<evidence type="ECO:0000256" key="1">
    <source>
        <dbReference type="ARBA" id="ARBA00005534"/>
    </source>
</evidence>
<organism evidence="2 3">
    <name type="scientific">Rubellicoccus peritrichatus</name>
    <dbReference type="NCBI Taxonomy" id="3080537"/>
    <lineage>
        <taxon>Bacteria</taxon>
        <taxon>Pseudomonadati</taxon>
        <taxon>Verrucomicrobiota</taxon>
        <taxon>Opitutia</taxon>
        <taxon>Puniceicoccales</taxon>
        <taxon>Cerasicoccaceae</taxon>
        <taxon>Rubellicoccus</taxon>
    </lineage>
</organism>
<dbReference type="PANTHER" id="PTHR30615:SF8">
    <property type="entry name" value="UPF0047 PROTEIN C4A8.02C"/>
    <property type="match status" value="1"/>
</dbReference>
<dbReference type="AlphaFoldDB" id="A0AAQ3QR21"/>
<evidence type="ECO:0000313" key="3">
    <source>
        <dbReference type="Proteomes" id="UP001304300"/>
    </source>
</evidence>
<dbReference type="InterPro" id="IPR035917">
    <property type="entry name" value="YjbQ-like_sf"/>
</dbReference>
<dbReference type="SUPFAM" id="SSF111038">
    <property type="entry name" value="YjbQ-like"/>
    <property type="match status" value="1"/>
</dbReference>
<proteinExistence type="inferred from homology"/>
<sequence>MPIYTKTVTVRTSGQGTYEITNEISSALRSTGLNAGAVTVFCQHTSCSLVIMENADPSARHDLHYFMDKLVPDDDPNYTHTMEGPDDMTSHIKMALTRTAEVIPFDHSRLCLGTWQGVFLWEHRDAPHGRRIVLSFNGE</sequence>
<comment type="similarity">
    <text evidence="1">Belongs to the UPF0047 family.</text>
</comment>
<dbReference type="EMBL" id="CP136920">
    <property type="protein sequence ID" value="WOO40868.1"/>
    <property type="molecule type" value="Genomic_DNA"/>
</dbReference>
<dbReference type="PANTHER" id="PTHR30615">
    <property type="entry name" value="UNCHARACTERIZED PROTEIN YJBQ-RELATED"/>
    <property type="match status" value="1"/>
</dbReference>
<dbReference type="RefSeq" id="WP_317833105.1">
    <property type="nucleotide sequence ID" value="NZ_CP136920.1"/>
</dbReference>
<dbReference type="Pfam" id="PF01894">
    <property type="entry name" value="YjbQ"/>
    <property type="match status" value="1"/>
</dbReference>
<gene>
    <name evidence="2" type="ORF">RZN69_19770</name>
</gene>
<dbReference type="Gene3D" id="2.60.120.460">
    <property type="entry name" value="YjbQ-like"/>
    <property type="match status" value="1"/>
</dbReference>
<name>A0AAQ3QR21_9BACT</name>
<keyword evidence="3" id="KW-1185">Reference proteome</keyword>
<dbReference type="Proteomes" id="UP001304300">
    <property type="component" value="Chromosome"/>
</dbReference>
<dbReference type="InterPro" id="IPR001602">
    <property type="entry name" value="UPF0047_YjbQ-like"/>
</dbReference>
<evidence type="ECO:0000313" key="2">
    <source>
        <dbReference type="EMBL" id="WOO40868.1"/>
    </source>
</evidence>
<dbReference type="KEGG" id="puo:RZN69_19770"/>
<accession>A0AAQ3QR21</accession>
<dbReference type="NCBIfam" id="TIGR00149">
    <property type="entry name" value="TIGR00149_YjbQ"/>
    <property type="match status" value="1"/>
</dbReference>
<reference evidence="2 3" key="1">
    <citation type="submission" date="2023-10" db="EMBL/GenBank/DDBJ databases">
        <title>Rubellicoccus peritrichatus gen. nov., sp. nov., isolated from an algae of coral reef tank.</title>
        <authorList>
            <person name="Luo J."/>
        </authorList>
    </citation>
    <scope>NUCLEOTIDE SEQUENCE [LARGE SCALE GENOMIC DNA]</scope>
    <source>
        <strain evidence="2 3">CR14</strain>
    </source>
</reference>
<dbReference type="PIRSF" id="PIRSF004681">
    <property type="entry name" value="UCP004681"/>
    <property type="match status" value="1"/>
</dbReference>
<protein>
    <submittedName>
        <fullName evidence="2">Secondary thiamine-phosphate synthase enzyme YjbQ</fullName>
    </submittedName>
</protein>